<evidence type="ECO:0000313" key="4">
    <source>
        <dbReference type="EMBL" id="ACV62982.1"/>
    </source>
</evidence>
<evidence type="ECO:0000259" key="3">
    <source>
        <dbReference type="PROSITE" id="PS51186"/>
    </source>
</evidence>
<dbReference type="eggNOG" id="COG1247">
    <property type="taxonomic scope" value="Bacteria"/>
</dbReference>
<feature type="domain" description="N-acetyltransferase" evidence="3">
    <location>
        <begin position="3"/>
        <end position="163"/>
    </location>
</feature>
<dbReference type="RefSeq" id="WP_015757686.1">
    <property type="nucleotide sequence ID" value="NC_013216.1"/>
</dbReference>
<protein>
    <submittedName>
        <fullName evidence="4">GCN5-related N-acetyltransferase</fullName>
    </submittedName>
</protein>
<evidence type="ECO:0000313" key="5">
    <source>
        <dbReference type="Proteomes" id="UP000002217"/>
    </source>
</evidence>
<dbReference type="InterPro" id="IPR000182">
    <property type="entry name" value="GNAT_dom"/>
</dbReference>
<dbReference type="Pfam" id="PF00583">
    <property type="entry name" value="Acetyltransf_1"/>
    <property type="match status" value="1"/>
</dbReference>
<dbReference type="PANTHER" id="PTHR43072">
    <property type="entry name" value="N-ACETYLTRANSFERASE"/>
    <property type="match status" value="1"/>
</dbReference>
<dbReference type="PROSITE" id="PS51186">
    <property type="entry name" value="GNAT"/>
    <property type="match status" value="1"/>
</dbReference>
<dbReference type="GO" id="GO:0016747">
    <property type="term" value="F:acyltransferase activity, transferring groups other than amino-acyl groups"/>
    <property type="evidence" value="ECO:0007669"/>
    <property type="project" value="InterPro"/>
</dbReference>
<dbReference type="SUPFAM" id="SSF55729">
    <property type="entry name" value="Acyl-CoA N-acyltransferases (Nat)"/>
    <property type="match status" value="1"/>
</dbReference>
<reference evidence="4 5" key="1">
    <citation type="journal article" date="2009" name="Stand. Genomic Sci.">
        <title>Complete genome sequence of Desulfotomaculum acetoxidans type strain (5575).</title>
        <authorList>
            <person name="Spring S."/>
            <person name="Lapidus A."/>
            <person name="Schroder M."/>
            <person name="Gleim D."/>
            <person name="Sims D."/>
            <person name="Meincke L."/>
            <person name="Glavina Del Rio T."/>
            <person name="Tice H."/>
            <person name="Copeland A."/>
            <person name="Cheng J.F."/>
            <person name="Lucas S."/>
            <person name="Chen F."/>
            <person name="Nolan M."/>
            <person name="Bruce D."/>
            <person name="Goodwin L."/>
            <person name="Pitluck S."/>
            <person name="Ivanova N."/>
            <person name="Mavromatis K."/>
            <person name="Mikhailova N."/>
            <person name="Pati A."/>
            <person name="Chen A."/>
            <person name="Palaniappan K."/>
            <person name="Land M."/>
            <person name="Hauser L."/>
            <person name="Chang Y.J."/>
            <person name="Jeffries C.D."/>
            <person name="Chain P."/>
            <person name="Saunders E."/>
            <person name="Brettin T."/>
            <person name="Detter J.C."/>
            <person name="Goker M."/>
            <person name="Bristow J."/>
            <person name="Eisen J.A."/>
            <person name="Markowitz V."/>
            <person name="Hugenholtz P."/>
            <person name="Kyrpides N.C."/>
            <person name="Klenk H.P."/>
            <person name="Han C."/>
        </authorList>
    </citation>
    <scope>NUCLEOTIDE SEQUENCE [LARGE SCALE GENOMIC DNA]</scope>
    <source>
        <strain evidence="5">ATCC 49208 / DSM 771 / VKM B-1644</strain>
    </source>
</reference>
<dbReference type="HOGENOM" id="CLU_013985_4_4_9"/>
<dbReference type="AlphaFoldDB" id="C8VZ72"/>
<dbReference type="KEGG" id="dae:Dtox_2157"/>
<accession>C8VZ72</accession>
<dbReference type="CDD" id="cd04301">
    <property type="entry name" value="NAT_SF"/>
    <property type="match status" value="1"/>
</dbReference>
<keyword evidence="5" id="KW-1185">Reference proteome</keyword>
<dbReference type="EMBL" id="CP001720">
    <property type="protein sequence ID" value="ACV62982.1"/>
    <property type="molecule type" value="Genomic_DNA"/>
</dbReference>
<proteinExistence type="predicted"/>
<dbReference type="PANTHER" id="PTHR43072:SF23">
    <property type="entry name" value="UPF0039 PROTEIN C11D3.02C"/>
    <property type="match status" value="1"/>
</dbReference>
<sequence length="163" mass="18718">MEYYFENLSNEDRKPVIDIFNHYIENSFAAYFENKVSYDFFNGFMRISEGYPRIAVKSNNGELIGFALLRPYNPIPTFRRTAVISYFIKPTHIRKGIGKSILENLIGKAKEMGIDSILASISSLNEISINFHLKNGFMKCGVLSKVGHKFGKDFDEILMQKIL</sequence>
<keyword evidence="1 4" id="KW-0808">Transferase</keyword>
<gene>
    <name evidence="4" type="ordered locus">Dtox_2157</name>
</gene>
<organism evidence="4 5">
    <name type="scientific">Desulfofarcimen acetoxidans (strain ATCC 49208 / DSM 771 / KCTC 5769 / VKM B-1644 / 5575)</name>
    <name type="common">Desulfotomaculum acetoxidans</name>
    <dbReference type="NCBI Taxonomy" id="485916"/>
    <lineage>
        <taxon>Bacteria</taxon>
        <taxon>Bacillati</taxon>
        <taxon>Bacillota</taxon>
        <taxon>Clostridia</taxon>
        <taxon>Eubacteriales</taxon>
        <taxon>Peptococcaceae</taxon>
        <taxon>Desulfofarcimen</taxon>
    </lineage>
</organism>
<dbReference type="OrthoDB" id="9798006at2"/>
<keyword evidence="2" id="KW-0012">Acyltransferase</keyword>
<evidence type="ECO:0000256" key="1">
    <source>
        <dbReference type="ARBA" id="ARBA00022679"/>
    </source>
</evidence>
<name>C8VZ72_DESAS</name>
<dbReference type="Gene3D" id="3.40.630.30">
    <property type="match status" value="1"/>
</dbReference>
<dbReference type="Proteomes" id="UP000002217">
    <property type="component" value="Chromosome"/>
</dbReference>
<dbReference type="InterPro" id="IPR016181">
    <property type="entry name" value="Acyl_CoA_acyltransferase"/>
</dbReference>
<evidence type="ECO:0000256" key="2">
    <source>
        <dbReference type="ARBA" id="ARBA00023315"/>
    </source>
</evidence>